<evidence type="ECO:0008006" key="4">
    <source>
        <dbReference type="Google" id="ProtNLM"/>
    </source>
</evidence>
<dbReference type="RefSeq" id="WP_022744093.1">
    <property type="nucleotide sequence ID" value="NC_022571.1"/>
</dbReference>
<evidence type="ECO:0000313" key="2">
    <source>
        <dbReference type="EMBL" id="AGX41806.1"/>
    </source>
</evidence>
<dbReference type="GeneID" id="55473332"/>
<dbReference type="KEGG" id="csb:CLSA_c07930"/>
<keyword evidence="1" id="KW-0175">Coiled coil</keyword>
<keyword evidence="3" id="KW-1185">Reference proteome</keyword>
<evidence type="ECO:0000256" key="1">
    <source>
        <dbReference type="SAM" id="Coils"/>
    </source>
</evidence>
<organism evidence="2 3">
    <name type="scientific">Clostridium saccharobutylicum DSM 13864</name>
    <dbReference type="NCBI Taxonomy" id="1345695"/>
    <lineage>
        <taxon>Bacteria</taxon>
        <taxon>Bacillati</taxon>
        <taxon>Bacillota</taxon>
        <taxon>Clostridia</taxon>
        <taxon>Eubacteriales</taxon>
        <taxon>Clostridiaceae</taxon>
        <taxon>Clostridium</taxon>
    </lineage>
</organism>
<dbReference type="AlphaFoldDB" id="U5MQ39"/>
<proteinExistence type="predicted"/>
<evidence type="ECO:0000313" key="3">
    <source>
        <dbReference type="Proteomes" id="UP000017118"/>
    </source>
</evidence>
<protein>
    <recommendedName>
        <fullName evidence="4">Immunity protein 30 domain-containing protein</fullName>
    </recommendedName>
</protein>
<sequence length="167" mass="19677">MIKNEELKLIEELGKIRFLDSDKEDDDEMEEEIEEKIERYENILFKLSESKEVSIISKLCSIAEDKATELSAVEYLLKVILKIVRNNDIEQGINQIIEGTLYMVPKARQKAIKLHIWILKDGNLRGKYIDALKNTQYEKKTVIKELLKEIMIMFKDEFNINEILQQI</sequence>
<reference evidence="2 3" key="1">
    <citation type="journal article" date="2013" name="Genome Announc.">
        <title>Complete Genome Sequence of the Solvent Producer Clostridium saccharobutylicum NCP262 (DSM 13864).</title>
        <authorList>
            <person name="Poehlein A."/>
            <person name="Hartwich K."/>
            <person name="Krabben P."/>
            <person name="Ehrenreich A."/>
            <person name="Liebl W."/>
            <person name="Durre P."/>
            <person name="Gottschalk G."/>
            <person name="Daniel R."/>
        </authorList>
    </citation>
    <scope>NUCLEOTIDE SEQUENCE [LARGE SCALE GENOMIC DNA]</scope>
    <source>
        <strain evidence="2">DSM 13864</strain>
    </source>
</reference>
<accession>U5MQ39</accession>
<dbReference type="Proteomes" id="UP000017118">
    <property type="component" value="Chromosome"/>
</dbReference>
<dbReference type="PATRIC" id="fig|1345695.10.peg.922"/>
<dbReference type="EMBL" id="CP006721">
    <property type="protein sequence ID" value="AGX41806.1"/>
    <property type="molecule type" value="Genomic_DNA"/>
</dbReference>
<feature type="coiled-coil region" evidence="1">
    <location>
        <begin position="19"/>
        <end position="50"/>
    </location>
</feature>
<dbReference type="HOGENOM" id="CLU_1591689_0_0_9"/>
<gene>
    <name evidence="2" type="ORF">CLSA_c07930</name>
</gene>
<name>U5MQ39_CLOSA</name>